<gene>
    <name evidence="2" type="ORF">BJ997_002375</name>
</gene>
<evidence type="ECO:0000256" key="1">
    <source>
        <dbReference type="SAM" id="Phobius"/>
    </source>
</evidence>
<protein>
    <submittedName>
        <fullName evidence="2">Uncharacterized protein</fullName>
    </submittedName>
</protein>
<comment type="caution">
    <text evidence="2">The sequence shown here is derived from an EMBL/GenBank/DDBJ whole genome shotgun (WGS) entry which is preliminary data.</text>
</comment>
<keyword evidence="1" id="KW-0812">Transmembrane</keyword>
<keyword evidence="1" id="KW-0472">Membrane</keyword>
<reference evidence="2 3" key="1">
    <citation type="submission" date="2020-08" db="EMBL/GenBank/DDBJ databases">
        <title>Sequencing the genomes of 1000 actinobacteria strains.</title>
        <authorList>
            <person name="Klenk H.-P."/>
        </authorList>
    </citation>
    <scope>NUCLEOTIDE SEQUENCE [LARGE SCALE GENOMIC DNA]</scope>
    <source>
        <strain evidence="2 3">DSM 21065</strain>
    </source>
</reference>
<keyword evidence="1" id="KW-1133">Transmembrane helix</keyword>
<sequence length="321" mass="30803">MSCSAVPTDAHVSATEDVGAALAGMATAGAAAIVGTTASSDAEVFSAVADCSELTGPLGVAVRTDAGTDSKASMALCGPTPLTDVSEVCVPSADGAAAEITFDAPASWTASFVAAARAVAVLVAAVFAAAALTAAARVAAALVAAADRAALVPVVPVFTAAGFAAAGFAVLDCAGVRAGAEAFLASEVAEPDTSAASETAAAPVDVRGAATFLTPAGLRWLGAAADRVVADSGAADPAGFALAAVVRAAAGLRTGDVRTVAGFAVTRAESAIKGEETAGSTAPVRASDGCPSGSEFGGAVVTPLTYQGQSDRAVSARNCPK</sequence>
<name>A0A7W9E3P1_9MICO</name>
<dbReference type="EMBL" id="JACHBQ010000001">
    <property type="protein sequence ID" value="MBB5641827.1"/>
    <property type="molecule type" value="Genomic_DNA"/>
</dbReference>
<dbReference type="AlphaFoldDB" id="A0A7W9E3P1"/>
<dbReference type="Proteomes" id="UP000561726">
    <property type="component" value="Unassembled WGS sequence"/>
</dbReference>
<organism evidence="2 3">
    <name type="scientific">Cryobacterium roopkundense</name>
    <dbReference type="NCBI Taxonomy" id="1001240"/>
    <lineage>
        <taxon>Bacteria</taxon>
        <taxon>Bacillati</taxon>
        <taxon>Actinomycetota</taxon>
        <taxon>Actinomycetes</taxon>
        <taxon>Micrococcales</taxon>
        <taxon>Microbacteriaceae</taxon>
        <taxon>Cryobacterium</taxon>
    </lineage>
</organism>
<feature type="transmembrane region" description="Helical" evidence="1">
    <location>
        <begin position="119"/>
        <end position="144"/>
    </location>
</feature>
<evidence type="ECO:0000313" key="2">
    <source>
        <dbReference type="EMBL" id="MBB5641827.1"/>
    </source>
</evidence>
<accession>A0A7W9E3P1</accession>
<evidence type="ECO:0000313" key="3">
    <source>
        <dbReference type="Proteomes" id="UP000561726"/>
    </source>
</evidence>
<feature type="transmembrane region" description="Helical" evidence="1">
    <location>
        <begin position="150"/>
        <end position="171"/>
    </location>
</feature>
<dbReference type="RefSeq" id="WP_169743178.1">
    <property type="nucleotide sequence ID" value="NZ_JACHBQ010000001.1"/>
</dbReference>
<proteinExistence type="predicted"/>